<dbReference type="Pfam" id="PF04502">
    <property type="entry name" value="Saf4_Yju2"/>
    <property type="match status" value="1"/>
</dbReference>
<evidence type="ECO:0000256" key="1">
    <source>
        <dbReference type="ARBA" id="ARBA00005595"/>
    </source>
</evidence>
<evidence type="ECO:0000256" key="2">
    <source>
        <dbReference type="SAM" id="MobiDB-lite"/>
    </source>
</evidence>
<proteinExistence type="inferred from homology"/>
<dbReference type="GO" id="GO:0005684">
    <property type="term" value="C:U2-type spliceosomal complex"/>
    <property type="evidence" value="ECO:0007669"/>
    <property type="project" value="TreeGrafter"/>
</dbReference>
<organism evidence="3 4">
    <name type="scientific">Schizosaccharomyces osmophilus</name>
    <dbReference type="NCBI Taxonomy" id="2545709"/>
    <lineage>
        <taxon>Eukaryota</taxon>
        <taxon>Fungi</taxon>
        <taxon>Dikarya</taxon>
        <taxon>Ascomycota</taxon>
        <taxon>Taphrinomycotina</taxon>
        <taxon>Schizosaccharomycetes</taxon>
        <taxon>Schizosaccharomycetales</taxon>
        <taxon>Schizosaccharomycetaceae</taxon>
        <taxon>Schizosaccharomyces</taxon>
    </lineage>
</organism>
<dbReference type="PANTHER" id="PTHR12111:SF2">
    <property type="entry name" value="SPLICING FACTOR YJU2B-RELATED"/>
    <property type="match status" value="1"/>
</dbReference>
<sequence length="292" mass="33864">MGRYRPPEEEENKRRKRTRAKNVVRFEMPFAVWCNQCQNLISQGTRFNAEKKHIGSYYSSKVWSFIFHCHTCSNALEIHTDPKNTEYNVFNGGKRKADASNTVTLSNVASSDNHDPLETLEKSITTQKTQEDQNTELELIYEKNERQWADPMTVSQKLRKRFREKKKLIKEQEQRENNLKYQAGLDLSLLPPTISDEKIAQQLARHERTESQAPVKPDYKKIIMKRSKKERFSNFDDAVALTGFLRNDSCFPKVSDTENAVVKVSKTREWTKGPEKTSTASLVEYEGSDEST</sequence>
<evidence type="ECO:0000313" key="3">
    <source>
        <dbReference type="EMBL" id="WBW73202.1"/>
    </source>
</evidence>
<dbReference type="AlphaFoldDB" id="A0AAF0AW57"/>
<gene>
    <name evidence="3" type="primary">saf4</name>
    <name evidence="3" type="ORF">SOMG_03138</name>
</gene>
<accession>A0AAF0AW57</accession>
<feature type="region of interest" description="Disordered" evidence="2">
    <location>
        <begin position="268"/>
        <end position="292"/>
    </location>
</feature>
<evidence type="ECO:0000313" key="4">
    <source>
        <dbReference type="Proteomes" id="UP001212411"/>
    </source>
</evidence>
<dbReference type="GO" id="GO:0000398">
    <property type="term" value="P:mRNA splicing, via spliceosome"/>
    <property type="evidence" value="ECO:0007669"/>
    <property type="project" value="InterPro"/>
</dbReference>
<protein>
    <submittedName>
        <fullName evidence="3">Splicing associated factor Saf4</fullName>
    </submittedName>
</protein>
<dbReference type="PANTHER" id="PTHR12111">
    <property type="entry name" value="SPLICING FACTOR YJU2"/>
    <property type="match status" value="1"/>
</dbReference>
<dbReference type="EMBL" id="CP115612">
    <property type="protein sequence ID" value="WBW73202.1"/>
    <property type="molecule type" value="Genomic_DNA"/>
</dbReference>
<name>A0AAF0AW57_9SCHI</name>
<dbReference type="InterPro" id="IPR007590">
    <property type="entry name" value="Saf4/Yju2"/>
</dbReference>
<dbReference type="KEGG" id="som:SOMG_03138"/>
<comment type="similarity">
    <text evidence="1">Belongs to the CWC16 family.</text>
</comment>
<reference evidence="3 4" key="1">
    <citation type="journal article" date="2023" name="G3 (Bethesda)">
        <title>A high-quality reference genome for the fission yeast Schizosaccharomyces osmophilus.</title>
        <authorList>
            <person name="Jia G.S."/>
            <person name="Zhang W.C."/>
            <person name="Liang Y."/>
            <person name="Liu X.H."/>
            <person name="Rhind N."/>
            <person name="Pidoux A."/>
            <person name="Brysch-Herzberg M."/>
            <person name="Du L.L."/>
        </authorList>
    </citation>
    <scope>NUCLEOTIDE SEQUENCE [LARGE SCALE GENOMIC DNA]</scope>
    <source>
        <strain evidence="3 4">CBS 15793</strain>
    </source>
</reference>
<dbReference type="Proteomes" id="UP001212411">
    <property type="component" value="Chromosome 2"/>
</dbReference>
<dbReference type="GeneID" id="80876618"/>
<keyword evidence="4" id="KW-1185">Reference proteome</keyword>
<dbReference type="GO" id="GO:0071014">
    <property type="term" value="C:post-mRNA release spliceosomal complex"/>
    <property type="evidence" value="ECO:0007669"/>
    <property type="project" value="TreeGrafter"/>
</dbReference>
<dbReference type="RefSeq" id="XP_056037445.1">
    <property type="nucleotide sequence ID" value="XM_056181929.1"/>
</dbReference>